<dbReference type="CDD" id="cd12164">
    <property type="entry name" value="GDH_like_2"/>
    <property type="match status" value="1"/>
</dbReference>
<proteinExistence type="predicted"/>
<protein>
    <submittedName>
        <fullName evidence="4">Glyoxylate/hydroxypyruvate reductase A</fullName>
    </submittedName>
</protein>
<dbReference type="InterPro" id="IPR006140">
    <property type="entry name" value="D-isomer_DH_NAD-bd"/>
</dbReference>
<dbReference type="SUPFAM" id="SSF52283">
    <property type="entry name" value="Formate/glycerate dehydrogenase catalytic domain-like"/>
    <property type="match status" value="1"/>
</dbReference>
<dbReference type="PROSITE" id="PS00671">
    <property type="entry name" value="D_2_HYDROXYACID_DH_3"/>
    <property type="match status" value="1"/>
</dbReference>
<dbReference type="PANTHER" id="PTHR43333">
    <property type="entry name" value="2-HACID_DH_C DOMAIN-CONTAINING PROTEIN"/>
    <property type="match status" value="1"/>
</dbReference>
<feature type="domain" description="D-isomer specific 2-hydroxyacid dehydrogenase NAD-binding" evidence="3">
    <location>
        <begin position="101"/>
        <end position="274"/>
    </location>
</feature>
<organism evidence="4 5">
    <name type="scientific">Pontibacter akesuensis</name>
    <dbReference type="NCBI Taxonomy" id="388950"/>
    <lineage>
        <taxon>Bacteria</taxon>
        <taxon>Pseudomonadati</taxon>
        <taxon>Bacteroidota</taxon>
        <taxon>Cytophagia</taxon>
        <taxon>Cytophagales</taxon>
        <taxon>Hymenobacteraceae</taxon>
        <taxon>Pontibacter</taxon>
    </lineage>
</organism>
<dbReference type="InterPro" id="IPR029753">
    <property type="entry name" value="D-isomer_DH_CS"/>
</dbReference>
<dbReference type="InterPro" id="IPR036291">
    <property type="entry name" value="NAD(P)-bd_dom_sf"/>
</dbReference>
<dbReference type="RefSeq" id="WP_068839092.1">
    <property type="nucleotide sequence ID" value="NZ_BMXC01000007.1"/>
</dbReference>
<dbReference type="Proteomes" id="UP000182491">
    <property type="component" value="Unassembled WGS sequence"/>
</dbReference>
<dbReference type="AlphaFoldDB" id="A0A1I7KTI7"/>
<keyword evidence="5" id="KW-1185">Reference proteome</keyword>
<dbReference type="OrthoDB" id="9805416at2"/>
<accession>A0A1I7KTI7</accession>
<dbReference type="GO" id="GO:0016616">
    <property type="term" value="F:oxidoreductase activity, acting on the CH-OH group of donors, NAD or NADP as acceptor"/>
    <property type="evidence" value="ECO:0007669"/>
    <property type="project" value="UniProtKB-ARBA"/>
</dbReference>
<evidence type="ECO:0000313" key="5">
    <source>
        <dbReference type="Proteomes" id="UP000182491"/>
    </source>
</evidence>
<dbReference type="STRING" id="388950.GCA_001611675_03219"/>
<dbReference type="SUPFAM" id="SSF51735">
    <property type="entry name" value="NAD(P)-binding Rossmann-fold domains"/>
    <property type="match status" value="1"/>
</dbReference>
<evidence type="ECO:0000313" key="4">
    <source>
        <dbReference type="EMBL" id="SFV00634.1"/>
    </source>
</evidence>
<dbReference type="PANTHER" id="PTHR43333:SF1">
    <property type="entry name" value="D-ISOMER SPECIFIC 2-HYDROXYACID DEHYDROGENASE NAD-BINDING DOMAIN-CONTAINING PROTEIN"/>
    <property type="match status" value="1"/>
</dbReference>
<dbReference type="EMBL" id="FPCA01000008">
    <property type="protein sequence ID" value="SFV00634.1"/>
    <property type="molecule type" value="Genomic_DNA"/>
</dbReference>
<dbReference type="Pfam" id="PF02826">
    <property type="entry name" value="2-Hacid_dh_C"/>
    <property type="match status" value="1"/>
</dbReference>
<evidence type="ECO:0000259" key="3">
    <source>
        <dbReference type="Pfam" id="PF02826"/>
    </source>
</evidence>
<sequence>MPITIVTQGKDLSPWVKALKKNRPDVEIRIYPDDAQAEEVEFALAWNHPLGVFKAFPNLKCISSMGAGVDHILKDTELPKGVTVTKIVDTNLTQDMGEFILALALNHIRGLAAYKVQEQQQAWQPRPYKRIADVTVGVMGVGELGAHVASQLHKVGFNVCGWARTAKELEGVAVYVGEEELNSFLAASEILVCLLPLTKETANILNKGTLQQLPKGAFVINAARGEHVVDEDLVEMINNGHLAGASLDVFREEPLPQEHVFWKHPDINITPHMASKTDPETAVLQILDNYDRLQRGEPLQNIISLEKGY</sequence>
<keyword evidence="2" id="KW-0520">NAD</keyword>
<dbReference type="Gene3D" id="3.40.50.720">
    <property type="entry name" value="NAD(P)-binding Rossmann-like Domain"/>
    <property type="match status" value="2"/>
</dbReference>
<name>A0A1I7KTI7_9BACT</name>
<evidence type="ECO:0000256" key="1">
    <source>
        <dbReference type="ARBA" id="ARBA00023002"/>
    </source>
</evidence>
<dbReference type="GO" id="GO:0051287">
    <property type="term" value="F:NAD binding"/>
    <property type="evidence" value="ECO:0007669"/>
    <property type="project" value="InterPro"/>
</dbReference>
<keyword evidence="1" id="KW-0560">Oxidoreductase</keyword>
<gene>
    <name evidence="4" type="ORF">SAMN04487941_4080</name>
</gene>
<reference evidence="5" key="1">
    <citation type="submission" date="2016-10" db="EMBL/GenBank/DDBJ databases">
        <authorList>
            <person name="Varghese N."/>
        </authorList>
    </citation>
    <scope>NUCLEOTIDE SEQUENCE [LARGE SCALE GENOMIC DNA]</scope>
    <source>
        <strain evidence="5">DSM 18820</strain>
    </source>
</reference>
<keyword evidence="4" id="KW-0670">Pyruvate</keyword>
<evidence type="ECO:0000256" key="2">
    <source>
        <dbReference type="ARBA" id="ARBA00023027"/>
    </source>
</evidence>